<gene>
    <name evidence="3" type="primary">LOC130469792</name>
</gene>
<reference evidence="3" key="2">
    <citation type="submission" date="2025-08" db="UniProtKB">
        <authorList>
            <consortium name="RefSeq"/>
        </authorList>
    </citation>
    <scope>IDENTIFICATION</scope>
    <source>
        <tissue evidence="3">Leaf</tissue>
    </source>
</reference>
<feature type="region of interest" description="Disordered" evidence="1">
    <location>
        <begin position="211"/>
        <end position="289"/>
    </location>
</feature>
<reference evidence="2" key="1">
    <citation type="journal article" date="2021" name="Nat. Commun.">
        <title>Genomic analyses provide insights into spinach domestication and the genetic basis of agronomic traits.</title>
        <authorList>
            <person name="Cai X."/>
            <person name="Sun X."/>
            <person name="Xu C."/>
            <person name="Sun H."/>
            <person name="Wang X."/>
            <person name="Ge C."/>
            <person name="Zhang Z."/>
            <person name="Wang Q."/>
            <person name="Fei Z."/>
            <person name="Jiao C."/>
            <person name="Wang Q."/>
        </authorList>
    </citation>
    <scope>NUCLEOTIDE SEQUENCE [LARGE SCALE GENOMIC DNA]</scope>
    <source>
        <strain evidence="2">cv. Varoflay</strain>
    </source>
</reference>
<feature type="region of interest" description="Disordered" evidence="1">
    <location>
        <begin position="1"/>
        <end position="29"/>
    </location>
</feature>
<keyword evidence="2" id="KW-1185">Reference proteome</keyword>
<feature type="compositionally biased region" description="Polar residues" evidence="1">
    <location>
        <begin position="10"/>
        <end position="26"/>
    </location>
</feature>
<feature type="compositionally biased region" description="Acidic residues" evidence="1">
    <location>
        <begin position="70"/>
        <end position="87"/>
    </location>
</feature>
<evidence type="ECO:0000313" key="2">
    <source>
        <dbReference type="Proteomes" id="UP000813463"/>
    </source>
</evidence>
<feature type="compositionally biased region" description="Acidic residues" evidence="1">
    <location>
        <begin position="123"/>
        <end position="151"/>
    </location>
</feature>
<dbReference type="GeneID" id="130469792"/>
<dbReference type="Proteomes" id="UP000813463">
    <property type="component" value="Chromosome 3"/>
</dbReference>
<feature type="region of interest" description="Disordered" evidence="1">
    <location>
        <begin position="48"/>
        <end position="198"/>
    </location>
</feature>
<feature type="compositionally biased region" description="Basic and acidic residues" evidence="1">
    <location>
        <begin position="248"/>
        <end position="271"/>
    </location>
</feature>
<feature type="compositionally biased region" description="Acidic residues" evidence="1">
    <location>
        <begin position="211"/>
        <end position="228"/>
    </location>
</feature>
<accession>A0ABM3RI06</accession>
<feature type="compositionally biased region" description="Basic and acidic residues" evidence="1">
    <location>
        <begin position="88"/>
        <end position="101"/>
    </location>
</feature>
<evidence type="ECO:0000256" key="1">
    <source>
        <dbReference type="SAM" id="MobiDB-lite"/>
    </source>
</evidence>
<protein>
    <submittedName>
        <fullName evidence="3">Uncharacterized protein</fullName>
    </submittedName>
</protein>
<name>A0ABM3RI06_SPIOL</name>
<evidence type="ECO:0000313" key="3">
    <source>
        <dbReference type="RefSeq" id="XP_056695250.1"/>
    </source>
</evidence>
<proteinExistence type="predicted"/>
<organism evidence="2 3">
    <name type="scientific">Spinacia oleracea</name>
    <name type="common">Spinach</name>
    <dbReference type="NCBI Taxonomy" id="3562"/>
    <lineage>
        <taxon>Eukaryota</taxon>
        <taxon>Viridiplantae</taxon>
        <taxon>Streptophyta</taxon>
        <taxon>Embryophyta</taxon>
        <taxon>Tracheophyta</taxon>
        <taxon>Spermatophyta</taxon>
        <taxon>Magnoliopsida</taxon>
        <taxon>eudicotyledons</taxon>
        <taxon>Gunneridae</taxon>
        <taxon>Pentapetalae</taxon>
        <taxon>Caryophyllales</taxon>
        <taxon>Chenopodiaceae</taxon>
        <taxon>Chenopodioideae</taxon>
        <taxon>Anserineae</taxon>
        <taxon>Spinacia</taxon>
    </lineage>
</organism>
<sequence>MKVDSLKLPTVTTHSNELGASSSGTKSIIEENEDDELEIAIQLAIVNSLENIDSKKKHKDEKSDTKENEEVLVETDNEETDDEEAVDDDHKQQNENIERVKPRSAPGWENVKKPTNCPMEEKDSGEEEDDEEGDENEETDDDEDENNEDENAENKSENLNSPSWHAEVNEQDENINREEIVASAPRKMKRQSVEAKTKLQPVRRVEKIIEYEAEDPMEEDDEETDDDILISQFKVARTQPPKKRTKKEKNATTKKEVEKDNKALAKKEKGVVQKKVAKALGTRTPTEEA</sequence>
<dbReference type="RefSeq" id="XP_056695250.1">
    <property type="nucleotide sequence ID" value="XM_056839272.1"/>
</dbReference>
<feature type="compositionally biased region" description="Basic and acidic residues" evidence="1">
    <location>
        <begin position="60"/>
        <end position="69"/>
    </location>
</feature>